<evidence type="ECO:0000259" key="11">
    <source>
        <dbReference type="Pfam" id="PF01435"/>
    </source>
</evidence>
<feature type="domain" description="Peptidase M48" evidence="11">
    <location>
        <begin position="69"/>
        <end position="264"/>
    </location>
</feature>
<accession>A0A7H0H3R2</accession>
<keyword evidence="4" id="KW-0479">Metal-binding</keyword>
<keyword evidence="2 10" id="KW-0645">Protease</keyword>
<evidence type="ECO:0000256" key="7">
    <source>
        <dbReference type="ARBA" id="ARBA00022989"/>
    </source>
</evidence>
<evidence type="ECO:0000256" key="1">
    <source>
        <dbReference type="ARBA" id="ARBA00022475"/>
    </source>
</evidence>
<dbReference type="GO" id="GO:0006508">
    <property type="term" value="P:proteolysis"/>
    <property type="evidence" value="ECO:0007669"/>
    <property type="project" value="UniProtKB-KW"/>
</dbReference>
<evidence type="ECO:0000313" key="13">
    <source>
        <dbReference type="Proteomes" id="UP000516117"/>
    </source>
</evidence>
<keyword evidence="8 10" id="KW-0482">Metalloprotease</keyword>
<keyword evidence="3" id="KW-0812">Transmembrane</keyword>
<dbReference type="PANTHER" id="PTHR43221:SF3">
    <property type="entry name" value="SLL1280 PROTEIN"/>
    <property type="match status" value="1"/>
</dbReference>
<sequence length="336" mass="36810">MSDSSIGRPRTTLKGISSRAWEHPADRGALVALRKLKGFDTILRRFSAFLNERAVKMMLLGSAVRVSDRQFPRLQRLYADAAVALDVQELPELYVQASPIFNAMTIGIDKPKIVLNSALIDLLDDEELRFVMGHELGHALSGHALYRTLLQYLILFGSTLTSVPFGGIGLLALRTALGEWARKAELSADRAGLLATQDVQSAIRVNMKLASGGHLPDLDQTEFLAQAKDYEESDDLGDSIMKLILVNDATHPMNVVRAAEIRRWVDSGAYGEILAGTYPRREDDKDAKISDEAAAAAKSYADRFQESEDSLAKLGRDIGGGLSDLGKWVGGRLRSE</sequence>
<evidence type="ECO:0000256" key="9">
    <source>
        <dbReference type="ARBA" id="ARBA00023136"/>
    </source>
</evidence>
<dbReference type="CDD" id="cd07325">
    <property type="entry name" value="M48_Ste24p_like"/>
    <property type="match status" value="1"/>
</dbReference>
<evidence type="ECO:0000256" key="4">
    <source>
        <dbReference type="ARBA" id="ARBA00022723"/>
    </source>
</evidence>
<dbReference type="PANTHER" id="PTHR43221">
    <property type="entry name" value="PROTEASE HTPX"/>
    <property type="match status" value="1"/>
</dbReference>
<evidence type="ECO:0000256" key="5">
    <source>
        <dbReference type="ARBA" id="ARBA00022801"/>
    </source>
</evidence>
<keyword evidence="6 10" id="KW-0862">Zinc</keyword>
<evidence type="ECO:0000256" key="3">
    <source>
        <dbReference type="ARBA" id="ARBA00022692"/>
    </source>
</evidence>
<dbReference type="AlphaFoldDB" id="A0A7H0H3R2"/>
<evidence type="ECO:0000256" key="8">
    <source>
        <dbReference type="ARBA" id="ARBA00023049"/>
    </source>
</evidence>
<comment type="similarity">
    <text evidence="10">Belongs to the peptidase M48 family.</text>
</comment>
<keyword evidence="5 10" id="KW-0378">Hydrolase</keyword>
<dbReference type="EMBL" id="CP060789">
    <property type="protein sequence ID" value="QNP55178.1"/>
    <property type="molecule type" value="Genomic_DNA"/>
</dbReference>
<evidence type="ECO:0000256" key="6">
    <source>
        <dbReference type="ARBA" id="ARBA00022833"/>
    </source>
</evidence>
<proteinExistence type="inferred from homology"/>
<keyword evidence="7" id="KW-1133">Transmembrane helix</keyword>
<dbReference type="Gene3D" id="3.30.2010.10">
    <property type="entry name" value="Metalloproteases ('zincins'), catalytic domain"/>
    <property type="match status" value="1"/>
</dbReference>
<dbReference type="GO" id="GO:0046872">
    <property type="term" value="F:metal ion binding"/>
    <property type="evidence" value="ECO:0007669"/>
    <property type="project" value="UniProtKB-KW"/>
</dbReference>
<evidence type="ECO:0000256" key="2">
    <source>
        <dbReference type="ARBA" id="ARBA00022670"/>
    </source>
</evidence>
<gene>
    <name evidence="12" type="ORF">H9L22_13105</name>
</gene>
<dbReference type="RefSeq" id="WP_187720314.1">
    <property type="nucleotide sequence ID" value="NZ_BAABBL010000007.1"/>
</dbReference>
<name>A0A7H0H3R2_9ACTN</name>
<dbReference type="InterPro" id="IPR001915">
    <property type="entry name" value="Peptidase_M48"/>
</dbReference>
<keyword evidence="1" id="KW-1003">Cell membrane</keyword>
<protein>
    <submittedName>
        <fullName evidence="12">M48 family metallopeptidase</fullName>
    </submittedName>
</protein>
<dbReference type="InterPro" id="IPR050083">
    <property type="entry name" value="HtpX_protease"/>
</dbReference>
<reference evidence="12 13" key="1">
    <citation type="submission" date="2020-08" db="EMBL/GenBank/DDBJ databases">
        <title>Genome sequence of Tessaracoccus defluvii JCM 17540T.</title>
        <authorList>
            <person name="Hyun D.-W."/>
            <person name="Bae J.-W."/>
        </authorList>
    </citation>
    <scope>NUCLEOTIDE SEQUENCE [LARGE SCALE GENOMIC DNA]</scope>
    <source>
        <strain evidence="12 13">JCM 17540</strain>
    </source>
</reference>
<evidence type="ECO:0000256" key="10">
    <source>
        <dbReference type="RuleBase" id="RU003983"/>
    </source>
</evidence>
<keyword evidence="13" id="KW-1185">Reference proteome</keyword>
<keyword evidence="9" id="KW-0472">Membrane</keyword>
<comment type="cofactor">
    <cofactor evidence="10">
        <name>Zn(2+)</name>
        <dbReference type="ChEBI" id="CHEBI:29105"/>
    </cofactor>
    <text evidence="10">Binds 1 zinc ion per subunit.</text>
</comment>
<evidence type="ECO:0000313" key="12">
    <source>
        <dbReference type="EMBL" id="QNP55178.1"/>
    </source>
</evidence>
<dbReference type="Pfam" id="PF01435">
    <property type="entry name" value="Peptidase_M48"/>
    <property type="match status" value="1"/>
</dbReference>
<organism evidence="12 13">
    <name type="scientific">Tessaracoccus defluvii</name>
    <dbReference type="NCBI Taxonomy" id="1285901"/>
    <lineage>
        <taxon>Bacteria</taxon>
        <taxon>Bacillati</taxon>
        <taxon>Actinomycetota</taxon>
        <taxon>Actinomycetes</taxon>
        <taxon>Propionibacteriales</taxon>
        <taxon>Propionibacteriaceae</taxon>
        <taxon>Tessaracoccus</taxon>
    </lineage>
</organism>
<dbReference type="GO" id="GO:0004222">
    <property type="term" value="F:metalloendopeptidase activity"/>
    <property type="evidence" value="ECO:0007669"/>
    <property type="project" value="InterPro"/>
</dbReference>
<dbReference type="Proteomes" id="UP000516117">
    <property type="component" value="Chromosome"/>
</dbReference>
<dbReference type="KEGG" id="tdf:H9L22_13105"/>